<accession>A0A8X6WFS9</accession>
<dbReference type="SUPFAM" id="SSF53098">
    <property type="entry name" value="Ribonuclease H-like"/>
    <property type="match status" value="1"/>
</dbReference>
<dbReference type="InterPro" id="IPR001584">
    <property type="entry name" value="Integrase_cat-core"/>
</dbReference>
<evidence type="ECO:0000259" key="9">
    <source>
        <dbReference type="PROSITE" id="PS50994"/>
    </source>
</evidence>
<comment type="caution">
    <text evidence="10">The sequence shown here is derived from an EMBL/GenBank/DDBJ whole genome shotgun (WGS) entry which is preliminary data.</text>
</comment>
<dbReference type="InterPro" id="IPR043502">
    <property type="entry name" value="DNA/RNA_pol_sf"/>
</dbReference>
<evidence type="ECO:0000256" key="7">
    <source>
        <dbReference type="ARBA" id="ARBA00022918"/>
    </source>
</evidence>
<keyword evidence="5" id="KW-0255">Endonuclease</keyword>
<dbReference type="Pfam" id="PF00665">
    <property type="entry name" value="rve"/>
    <property type="match status" value="1"/>
</dbReference>
<dbReference type="EMBL" id="BMAU01021410">
    <property type="protein sequence ID" value="GFY33396.1"/>
    <property type="molecule type" value="Genomic_DNA"/>
</dbReference>
<gene>
    <name evidence="10" type="primary">Tf2-6</name>
    <name evidence="10" type="ORF">TNCV_1898481</name>
</gene>
<keyword evidence="4" id="KW-0540">Nuclease</keyword>
<dbReference type="PANTHER" id="PTHR37984">
    <property type="entry name" value="PROTEIN CBG26694"/>
    <property type="match status" value="1"/>
</dbReference>
<feature type="domain" description="Reverse transcriptase" evidence="8">
    <location>
        <begin position="675"/>
        <end position="855"/>
    </location>
</feature>
<dbReference type="GO" id="GO:0016787">
    <property type="term" value="F:hydrolase activity"/>
    <property type="evidence" value="ECO:0007669"/>
    <property type="project" value="UniProtKB-KW"/>
</dbReference>
<dbReference type="Pfam" id="PF17921">
    <property type="entry name" value="Integrase_H2C2"/>
    <property type="match status" value="1"/>
</dbReference>
<dbReference type="InterPro" id="IPR008042">
    <property type="entry name" value="Retrotrans_Pao"/>
</dbReference>
<evidence type="ECO:0000256" key="5">
    <source>
        <dbReference type="ARBA" id="ARBA00022759"/>
    </source>
</evidence>
<dbReference type="Gene3D" id="1.10.340.70">
    <property type="match status" value="1"/>
</dbReference>
<evidence type="ECO:0000256" key="4">
    <source>
        <dbReference type="ARBA" id="ARBA00022722"/>
    </source>
</evidence>
<keyword evidence="3" id="KW-0548">Nucleotidyltransferase</keyword>
<dbReference type="SUPFAM" id="SSF56672">
    <property type="entry name" value="DNA/RNA polymerases"/>
    <property type="match status" value="2"/>
</dbReference>
<dbReference type="InterPro" id="IPR043128">
    <property type="entry name" value="Rev_trsase/Diguanyl_cyclase"/>
</dbReference>
<dbReference type="InterPro" id="IPR050951">
    <property type="entry name" value="Retrovirus_Pol_polyprotein"/>
</dbReference>
<dbReference type="InterPro" id="IPR036397">
    <property type="entry name" value="RNaseH_sf"/>
</dbReference>
<dbReference type="GO" id="GO:0042575">
    <property type="term" value="C:DNA polymerase complex"/>
    <property type="evidence" value="ECO:0007669"/>
    <property type="project" value="UniProtKB-ARBA"/>
</dbReference>
<feature type="domain" description="Integrase catalytic" evidence="9">
    <location>
        <begin position="1196"/>
        <end position="1354"/>
    </location>
</feature>
<dbReference type="InterPro" id="IPR041588">
    <property type="entry name" value="Integrase_H2C2"/>
</dbReference>
<evidence type="ECO:0000256" key="3">
    <source>
        <dbReference type="ARBA" id="ARBA00022695"/>
    </source>
</evidence>
<dbReference type="InterPro" id="IPR012337">
    <property type="entry name" value="RNaseH-like_sf"/>
</dbReference>
<evidence type="ECO:0000256" key="1">
    <source>
        <dbReference type="ARBA" id="ARBA00012493"/>
    </source>
</evidence>
<dbReference type="EC" id="2.7.7.49" evidence="1"/>
<dbReference type="GO" id="GO:0003964">
    <property type="term" value="F:RNA-directed DNA polymerase activity"/>
    <property type="evidence" value="ECO:0007669"/>
    <property type="project" value="UniProtKB-KW"/>
</dbReference>
<dbReference type="FunFam" id="3.30.70.270:FF:000026">
    <property type="entry name" value="Transposon Ty3-G Gag-Pol polyprotein"/>
    <property type="match status" value="1"/>
</dbReference>
<keyword evidence="11" id="KW-1185">Reference proteome</keyword>
<dbReference type="Pfam" id="PF00078">
    <property type="entry name" value="RVT_1"/>
    <property type="match status" value="1"/>
</dbReference>
<keyword evidence="6" id="KW-0378">Hydrolase</keyword>
<dbReference type="Pfam" id="PF05380">
    <property type="entry name" value="Peptidase_A17"/>
    <property type="match status" value="1"/>
</dbReference>
<dbReference type="CDD" id="cd01647">
    <property type="entry name" value="RT_LTR"/>
    <property type="match status" value="1"/>
</dbReference>
<reference evidence="10" key="1">
    <citation type="submission" date="2020-08" db="EMBL/GenBank/DDBJ databases">
        <title>Multicomponent nature underlies the extraordinary mechanical properties of spider dragline silk.</title>
        <authorList>
            <person name="Kono N."/>
            <person name="Nakamura H."/>
            <person name="Mori M."/>
            <person name="Yoshida Y."/>
            <person name="Ohtoshi R."/>
            <person name="Malay A.D."/>
            <person name="Moran D.A.P."/>
            <person name="Tomita M."/>
            <person name="Numata K."/>
            <person name="Arakawa K."/>
        </authorList>
    </citation>
    <scope>NUCLEOTIDE SEQUENCE</scope>
</reference>
<dbReference type="GO" id="GO:0004519">
    <property type="term" value="F:endonuclease activity"/>
    <property type="evidence" value="ECO:0007669"/>
    <property type="project" value="UniProtKB-KW"/>
</dbReference>
<evidence type="ECO:0000256" key="2">
    <source>
        <dbReference type="ARBA" id="ARBA00022679"/>
    </source>
</evidence>
<proteinExistence type="predicted"/>
<dbReference type="Gene3D" id="3.30.70.270">
    <property type="match status" value="2"/>
</dbReference>
<keyword evidence="2" id="KW-0808">Transferase</keyword>
<dbReference type="CDD" id="cd09274">
    <property type="entry name" value="RNase_HI_RT_Ty3"/>
    <property type="match status" value="1"/>
</dbReference>
<dbReference type="InterPro" id="IPR041373">
    <property type="entry name" value="RT_RNaseH"/>
</dbReference>
<organism evidence="10 11">
    <name type="scientific">Trichonephila clavipes</name>
    <name type="common">Golden silk orbweaver</name>
    <name type="synonym">Nephila clavipes</name>
    <dbReference type="NCBI Taxonomy" id="2585209"/>
    <lineage>
        <taxon>Eukaryota</taxon>
        <taxon>Metazoa</taxon>
        <taxon>Ecdysozoa</taxon>
        <taxon>Arthropoda</taxon>
        <taxon>Chelicerata</taxon>
        <taxon>Arachnida</taxon>
        <taxon>Araneae</taxon>
        <taxon>Araneomorphae</taxon>
        <taxon>Entelegynae</taxon>
        <taxon>Araneoidea</taxon>
        <taxon>Nephilidae</taxon>
        <taxon>Trichonephila</taxon>
    </lineage>
</organism>
<protein>
    <recommendedName>
        <fullName evidence="1">RNA-directed DNA polymerase</fullName>
        <ecNumber evidence="1">2.7.7.49</ecNumber>
    </recommendedName>
</protein>
<dbReference type="PANTHER" id="PTHR37984:SF5">
    <property type="entry name" value="PROTEIN NYNRIN-LIKE"/>
    <property type="match status" value="1"/>
</dbReference>
<evidence type="ECO:0000313" key="11">
    <source>
        <dbReference type="Proteomes" id="UP000887159"/>
    </source>
</evidence>
<dbReference type="Pfam" id="PF17917">
    <property type="entry name" value="RT_RNaseH"/>
    <property type="match status" value="1"/>
</dbReference>
<name>A0A8X6WFS9_TRICX</name>
<dbReference type="Proteomes" id="UP000887159">
    <property type="component" value="Unassembled WGS sequence"/>
</dbReference>
<dbReference type="GO" id="GO:0015074">
    <property type="term" value="P:DNA integration"/>
    <property type="evidence" value="ECO:0007669"/>
    <property type="project" value="InterPro"/>
</dbReference>
<evidence type="ECO:0000259" key="8">
    <source>
        <dbReference type="PROSITE" id="PS50878"/>
    </source>
</evidence>
<dbReference type="GO" id="GO:0003676">
    <property type="term" value="F:nucleic acid binding"/>
    <property type="evidence" value="ECO:0007669"/>
    <property type="project" value="InterPro"/>
</dbReference>
<evidence type="ECO:0000256" key="6">
    <source>
        <dbReference type="ARBA" id="ARBA00022801"/>
    </source>
</evidence>
<sequence>MQEVDEKEEYEMYFIPHLGVYRSDKKTSKLRVVFNASSATTNGYSLNSLQYNGGVAQNDLFSIMVRFRKHIFAFIADVQKMYRMIWINPDQRKLQRILWRENMDEPIKTFELSTVTNGTTSAPFLVTRTLKQLALDEAENFPLGSSVVMSDMYIDYVLTGAETLLEAKELKNQLINIFAKGGMVLHKWCGNNTELIEVSENYDFSDSSEIEVLGVYWNPKHDCFSFRVKIVLHELNTKRDVLSTIARIYDPQGLLGPVVAKAKIFLQKLWMLKIDWTDLLPDTINREWRQFVKSHQVVNDININRCIVVEQPEVIELHGFSDASQSAYGAVVYCKSITSDGKMLVHLIASKSRVAPTKQTTIPRLELCAAVLLAKLVHRVKQALKLNVTNTFLWSESMIVLSWIRKESYQLKTFGANRIAKIQEMTSSEQWRYVATEDIPADFVSRGMDSLKLKTCHLSKSCPNHSRGPRCLSCNLYGHKSFECRRANLNNTSTPPSGVNAVHELPSPINMCKDVTIFGRKLNGFWFSRINVIGTFDSEITIDDQIFPVTISVVPNSCTNYDLIIGCDVIKQAHLNISPTGVKFAQILRPSDNANENFIMTISDGSPTFDIGPNVSQHNRAEVEQLLSTYTPKKTKTVNIELDIALTDDEPIFHKPRRLPFAERDIVDAQVDEWVKNGIVEPCSSPYASQVVVVKKKDGKSRVCIDYRRLNRKLIKDNYPLPLIDDILDCLQNAKIFTTLDLKNGFFHVAVNERSRKFTSFVTHNGQYQFRRMPFGLSTCPSTFMRYINAIFRHLISKSIVLPYMDDVVIPAANESQALEYLKIVLQVACDYGLEINFKKCQFLHNTIEFLGHIIENGRLFPSPSKTKAVINYPDLKNIKDVRRFLGLTGYFRKFLPSYSTIAKPLSDLLRKDSLFQFYAEQQTAFQKLKYLLSQQPVLSIFNQNSPTEIHTDASIDGLGAVLLQKSIHDNQFHPVFYMSKKTSDHERKYTSFELEVLAVVEALKKFRIYVLGTSFKIITDCDALVKTLSKKELNPRIARWALYLQEFNYTIEHRTGSKMARVDALSRPPHCILIQNSVHLQFLKAQQADDQITTIKTLLETTPHDNYIVKNKLLYKTVNGTDLLVVPDEMQANIIKTAHERDHFAVLRTQDLVSKDFYIPRHKDKVEKCIQNCVTCILTNRKRGKQDGTLNPIEKNDLPLHTFHVDHLGPLATTSKKYKHVFAVIDAFSKFTWLYPTRSTDAAEVINRLENQRHVFGNPARIITDKGSAFTSSAFEDYCKKQNILHISITTGLPRSNGQIEKQNSTIIAVLSKLSVDDPEKWYSHVPHLQEILNSTFQRSIKMTPFELLFGTKMKSCQDIEIVELLNDEITAQFQEQRDALRQDAKSKSTKFKMRIAARTISGADKLININYMT</sequence>
<dbReference type="PROSITE" id="PS50878">
    <property type="entry name" value="RT_POL"/>
    <property type="match status" value="1"/>
</dbReference>
<evidence type="ECO:0000313" key="10">
    <source>
        <dbReference type="EMBL" id="GFY33396.1"/>
    </source>
</evidence>
<dbReference type="PROSITE" id="PS50994">
    <property type="entry name" value="INTEGRASE"/>
    <property type="match status" value="1"/>
</dbReference>
<dbReference type="InterPro" id="IPR000477">
    <property type="entry name" value="RT_dom"/>
</dbReference>
<dbReference type="Gene3D" id="3.10.10.10">
    <property type="entry name" value="HIV Type 1 Reverse Transcriptase, subunit A, domain 1"/>
    <property type="match status" value="1"/>
</dbReference>
<keyword evidence="7" id="KW-0695">RNA-directed DNA polymerase</keyword>
<dbReference type="FunFam" id="3.10.20.370:FF:000001">
    <property type="entry name" value="Retrovirus-related Pol polyprotein from transposon 17.6-like protein"/>
    <property type="match status" value="1"/>
</dbReference>
<dbReference type="Gene3D" id="3.30.420.10">
    <property type="entry name" value="Ribonuclease H-like superfamily/Ribonuclease H"/>
    <property type="match status" value="1"/>
</dbReference>